<dbReference type="EMBL" id="CP020474">
    <property type="protein sequence ID" value="ARE84366.1"/>
    <property type="molecule type" value="Genomic_DNA"/>
</dbReference>
<organism evidence="1 2">
    <name type="scientific">Roseovarius mucosus</name>
    <dbReference type="NCBI Taxonomy" id="215743"/>
    <lineage>
        <taxon>Bacteria</taxon>
        <taxon>Pseudomonadati</taxon>
        <taxon>Pseudomonadota</taxon>
        <taxon>Alphaproteobacteria</taxon>
        <taxon>Rhodobacterales</taxon>
        <taxon>Roseobacteraceae</taxon>
        <taxon>Roseovarius</taxon>
    </lineage>
</organism>
<name>A0A1V0RRP1_9RHOB</name>
<dbReference type="Proteomes" id="UP000192273">
    <property type="component" value="Chromosome"/>
</dbReference>
<proteinExistence type="predicted"/>
<evidence type="ECO:0000313" key="2">
    <source>
        <dbReference type="Proteomes" id="UP000192273"/>
    </source>
</evidence>
<reference evidence="1 2" key="1">
    <citation type="submission" date="2017-03" db="EMBL/GenBank/DDBJ databases">
        <title>Genome Sequence of Roseovarius mucosus strain SMR3 Isolated from a culture of the Diatom Skeletonema marinoi.</title>
        <authorList>
            <person name="Topel M."/>
            <person name="Pinder M."/>
            <person name="Johansson O.N."/>
            <person name="Kourtchenko O."/>
            <person name="Godhe A."/>
            <person name="Clarke A.K."/>
        </authorList>
    </citation>
    <scope>NUCLEOTIDE SEQUENCE [LARGE SCALE GENOMIC DNA]</scope>
    <source>
        <strain evidence="1 2">SMR3</strain>
    </source>
</reference>
<dbReference type="AlphaFoldDB" id="A0A1V0RRP1"/>
<evidence type="ECO:0000313" key="1">
    <source>
        <dbReference type="EMBL" id="ARE84366.1"/>
    </source>
</evidence>
<accession>A0A1V0RRP1</accession>
<keyword evidence="2" id="KW-1185">Reference proteome</keyword>
<dbReference type="KEGG" id="rmm:ROSMUCSMR3_02899"/>
<gene>
    <name evidence="1" type="ORF">ROSMUCSMR3_02899</name>
</gene>
<sequence>MQLGHAGNGVVFFVGMRWQGGGSKSVPMVAVNNLRTGLSRAAIQTVRPK</sequence>
<protein>
    <submittedName>
        <fullName evidence="1">Uncharacterized protein</fullName>
    </submittedName>
</protein>